<evidence type="ECO:0000259" key="4">
    <source>
        <dbReference type="PROSITE" id="PS50883"/>
    </source>
</evidence>
<dbReference type="SUPFAM" id="SSF55073">
    <property type="entry name" value="Nucleotide cyclase"/>
    <property type="match status" value="1"/>
</dbReference>
<feature type="domain" description="PAC" evidence="3">
    <location>
        <begin position="474"/>
        <end position="526"/>
    </location>
</feature>
<feature type="chain" id="PRO_5011968980" evidence="2">
    <location>
        <begin position="26"/>
        <end position="959"/>
    </location>
</feature>
<protein>
    <submittedName>
        <fullName evidence="6">Sensor domain-containing phosphodiesterase</fullName>
    </submittedName>
</protein>
<dbReference type="PANTHER" id="PTHR44757:SF2">
    <property type="entry name" value="BIOFILM ARCHITECTURE MAINTENANCE PROTEIN MBAA"/>
    <property type="match status" value="1"/>
</dbReference>
<dbReference type="InterPro" id="IPR043128">
    <property type="entry name" value="Rev_trsase/Diguanyl_cyclase"/>
</dbReference>
<keyword evidence="1" id="KW-0472">Membrane</keyword>
<dbReference type="Pfam" id="PF08447">
    <property type="entry name" value="PAS_3"/>
    <property type="match status" value="1"/>
</dbReference>
<dbReference type="Pfam" id="PF00990">
    <property type="entry name" value="GGDEF"/>
    <property type="match status" value="1"/>
</dbReference>
<organism evidence="6 7">
    <name type="scientific">Notoacmeibacter marinus</name>
    <dbReference type="NCBI Taxonomy" id="1876515"/>
    <lineage>
        <taxon>Bacteria</taxon>
        <taxon>Pseudomonadati</taxon>
        <taxon>Pseudomonadota</taxon>
        <taxon>Alphaproteobacteria</taxon>
        <taxon>Hyphomicrobiales</taxon>
        <taxon>Notoacmeibacteraceae</taxon>
        <taxon>Notoacmeibacter</taxon>
    </lineage>
</organism>
<dbReference type="InterPro" id="IPR001633">
    <property type="entry name" value="EAL_dom"/>
</dbReference>
<feature type="transmembrane region" description="Helical" evidence="1">
    <location>
        <begin position="304"/>
        <end position="323"/>
    </location>
</feature>
<dbReference type="CDD" id="cd00130">
    <property type="entry name" value="PAS"/>
    <property type="match status" value="1"/>
</dbReference>
<dbReference type="PROSITE" id="PS50887">
    <property type="entry name" value="GGDEF"/>
    <property type="match status" value="1"/>
</dbReference>
<dbReference type="SMART" id="SM00052">
    <property type="entry name" value="EAL"/>
    <property type="match status" value="1"/>
</dbReference>
<dbReference type="Pfam" id="PF00563">
    <property type="entry name" value="EAL"/>
    <property type="match status" value="1"/>
</dbReference>
<feature type="signal peptide" evidence="2">
    <location>
        <begin position="1"/>
        <end position="25"/>
    </location>
</feature>
<dbReference type="NCBIfam" id="TIGR00254">
    <property type="entry name" value="GGDEF"/>
    <property type="match status" value="1"/>
</dbReference>
<feature type="transmembrane region" description="Helical" evidence="1">
    <location>
        <begin position="335"/>
        <end position="357"/>
    </location>
</feature>
<sequence length="959" mass="105119">MWRWLAASLVLLAGLLLPGAGLLHAQDETIRVEADDLALDLSRAVAITSNGSRTFQVSATPGEDGIVRRIEVEALGSPPTGHWAVLSLANASGQQIDRLIVAPHYRLVGSGLWKPDLGAQRIVNITPSEGFALDRQPSDDADIFNLTLNPNSVVTLVLELATPELPQLYIWEPEAYKDTINAYTLFRGIVIGISGLLALFLTILFVVRGTVMFPAAAALAWAVLFYISVDFGFLGRLVGITIGSEPVWRATAEIALAGTLVIFLFAYLNLSRWHKHFSHAALVWLTALGCLVALAVFYPNFSAGVARISLALTAVVGLGVIIWQATHRYDRAIMLVPSWAAVVAWVVAMGMTVAGAIDNDVVQPALGGGLVLIVLLIGFTVMQHAFSGGAVRQGLFSDVERQALAMSGSGDVVFDWDVLSDRVVTRPDVAPMIGLQRNALRGPARNWVEAMHIDDRDHFRTTLDMILEHRRGRIRQDFRLRGEDGHHHWYSLKARPVVGADGEVVRCVGTMSEITEQKKAEERLLYDSVHDHMTGLPNRELFMDRLSALIAAAKDDDRVRPTILAIDIDRFKTVNESLGISVGDTILLTVARRLARICRSEDTLSRFSGDHFMISLAGRPDPSEVKTFTAQVKKTISAPINFANQEIVLTPSIGVAGWTQQHGSAQDLVKDAELALHQAKRFGGDRIEPFRPAFRTLGSDHLHIEADLHRALDNGELHVLYQPIISVGTMSVAGFEALIRWNHPKRGPIAPSDFVPIAENSGLIARLGLFVMQRAADDIAMISRNSGRDDIYVAVNLSSSQFLRQDLVSDVKSVLTRTGVKPQTFRLELTESMVMSNPEQNARVLERLDALGIGLSIDDFGTGYSALSYLTRFPFDCIKIDRSFVIDRSERSHALLRSLIQLGHDIGMTIVVEGVDDDETLALLQEVGCDYVQSFMFGKPVDVHTAQDYCAQEPSAAAQ</sequence>
<evidence type="ECO:0000313" key="6">
    <source>
        <dbReference type="EMBL" id="OXS99664.1"/>
    </source>
</evidence>
<dbReference type="SUPFAM" id="SSF141868">
    <property type="entry name" value="EAL domain-like"/>
    <property type="match status" value="1"/>
</dbReference>
<dbReference type="CDD" id="cd01948">
    <property type="entry name" value="EAL"/>
    <property type="match status" value="1"/>
</dbReference>
<feature type="transmembrane region" description="Helical" evidence="1">
    <location>
        <begin position="363"/>
        <end position="382"/>
    </location>
</feature>
<dbReference type="SMART" id="SM00267">
    <property type="entry name" value="GGDEF"/>
    <property type="match status" value="1"/>
</dbReference>
<dbReference type="Gene3D" id="3.20.20.450">
    <property type="entry name" value="EAL domain"/>
    <property type="match status" value="1"/>
</dbReference>
<feature type="transmembrane region" description="Helical" evidence="1">
    <location>
        <begin position="248"/>
        <end position="268"/>
    </location>
</feature>
<dbReference type="Gene3D" id="3.30.450.20">
    <property type="entry name" value="PAS domain"/>
    <property type="match status" value="1"/>
</dbReference>
<feature type="transmembrane region" description="Helical" evidence="1">
    <location>
        <begin position="280"/>
        <end position="298"/>
    </location>
</feature>
<dbReference type="InterPro" id="IPR035919">
    <property type="entry name" value="EAL_sf"/>
</dbReference>
<feature type="transmembrane region" description="Helical" evidence="1">
    <location>
        <begin position="185"/>
        <end position="207"/>
    </location>
</feature>
<dbReference type="InterPro" id="IPR000014">
    <property type="entry name" value="PAS"/>
</dbReference>
<dbReference type="SUPFAM" id="SSF55785">
    <property type="entry name" value="PYP-like sensor domain (PAS domain)"/>
    <property type="match status" value="1"/>
</dbReference>
<dbReference type="InterPro" id="IPR052155">
    <property type="entry name" value="Biofilm_reg_signaling"/>
</dbReference>
<keyword evidence="1" id="KW-1133">Transmembrane helix</keyword>
<dbReference type="CDD" id="cd01949">
    <property type="entry name" value="GGDEF"/>
    <property type="match status" value="1"/>
</dbReference>
<feature type="domain" description="EAL" evidence="4">
    <location>
        <begin position="701"/>
        <end position="954"/>
    </location>
</feature>
<dbReference type="AlphaFoldDB" id="A0A231UUP8"/>
<keyword evidence="2" id="KW-0732">Signal</keyword>
<proteinExistence type="predicted"/>
<evidence type="ECO:0000256" key="1">
    <source>
        <dbReference type="SAM" id="Phobius"/>
    </source>
</evidence>
<evidence type="ECO:0000259" key="3">
    <source>
        <dbReference type="PROSITE" id="PS50113"/>
    </source>
</evidence>
<accession>A0A231UUP8</accession>
<dbReference type="Gene3D" id="3.30.70.270">
    <property type="match status" value="1"/>
</dbReference>
<gene>
    <name evidence="6" type="ORF">B7H23_15440</name>
</gene>
<dbReference type="NCBIfam" id="TIGR00229">
    <property type="entry name" value="sensory_box"/>
    <property type="match status" value="1"/>
</dbReference>
<dbReference type="Pfam" id="PF07695">
    <property type="entry name" value="7TMR-DISM_7TM"/>
    <property type="match status" value="1"/>
</dbReference>
<dbReference type="InterPro" id="IPR011623">
    <property type="entry name" value="7TMR_DISM_rcpt_extracell_dom1"/>
</dbReference>
<dbReference type="InterPro" id="IPR000160">
    <property type="entry name" value="GGDEF_dom"/>
</dbReference>
<evidence type="ECO:0000313" key="7">
    <source>
        <dbReference type="Proteomes" id="UP000215405"/>
    </source>
</evidence>
<keyword evidence="1" id="KW-0812">Transmembrane</keyword>
<dbReference type="InterPro" id="IPR013655">
    <property type="entry name" value="PAS_fold_3"/>
</dbReference>
<dbReference type="PROSITE" id="PS50113">
    <property type="entry name" value="PAC"/>
    <property type="match status" value="1"/>
</dbReference>
<evidence type="ECO:0000256" key="2">
    <source>
        <dbReference type="SAM" id="SignalP"/>
    </source>
</evidence>
<comment type="caution">
    <text evidence="6">The sequence shown here is derived from an EMBL/GenBank/DDBJ whole genome shotgun (WGS) entry which is preliminary data.</text>
</comment>
<reference evidence="7" key="1">
    <citation type="journal article" date="2017" name="Int. J. Syst. Evol. Microbiol.">
        <title>Notoacmeibacter marinus gen. nov., sp. nov., isolated from the gut of a limpet and proposal of Notoacmeibacteraceae fam. nov. in the order Rhizobiales of the class Alphaproteobacteria.</title>
        <authorList>
            <person name="Huang Z."/>
            <person name="Guo F."/>
            <person name="Lai Q."/>
        </authorList>
    </citation>
    <scope>NUCLEOTIDE SEQUENCE [LARGE SCALE GENOMIC DNA]</scope>
    <source>
        <strain evidence="7">XMTR2A4</strain>
    </source>
</reference>
<dbReference type="EMBL" id="NBYO01000003">
    <property type="protein sequence ID" value="OXS99664.1"/>
    <property type="molecule type" value="Genomic_DNA"/>
</dbReference>
<dbReference type="InterPro" id="IPR029787">
    <property type="entry name" value="Nucleotide_cyclase"/>
</dbReference>
<name>A0A231UUP8_9HYPH</name>
<dbReference type="InterPro" id="IPR000700">
    <property type="entry name" value="PAS-assoc_C"/>
</dbReference>
<feature type="domain" description="GGDEF" evidence="5">
    <location>
        <begin position="559"/>
        <end position="692"/>
    </location>
</feature>
<feature type="transmembrane region" description="Helical" evidence="1">
    <location>
        <begin position="219"/>
        <end position="242"/>
    </location>
</feature>
<dbReference type="PROSITE" id="PS50883">
    <property type="entry name" value="EAL"/>
    <property type="match status" value="1"/>
</dbReference>
<dbReference type="Proteomes" id="UP000215405">
    <property type="component" value="Unassembled WGS sequence"/>
</dbReference>
<evidence type="ECO:0000259" key="5">
    <source>
        <dbReference type="PROSITE" id="PS50887"/>
    </source>
</evidence>
<dbReference type="PANTHER" id="PTHR44757">
    <property type="entry name" value="DIGUANYLATE CYCLASE DGCP"/>
    <property type="match status" value="1"/>
</dbReference>
<dbReference type="InterPro" id="IPR035965">
    <property type="entry name" value="PAS-like_dom_sf"/>
</dbReference>
<keyword evidence="7" id="KW-1185">Reference proteome</keyword>